<evidence type="ECO:0008006" key="4">
    <source>
        <dbReference type="Google" id="ProtNLM"/>
    </source>
</evidence>
<feature type="chain" id="PRO_5013299249" description="Macroglobulin domain-containing protein" evidence="1">
    <location>
        <begin position="26"/>
        <end position="712"/>
    </location>
</feature>
<keyword evidence="3" id="KW-1185">Reference proteome</keyword>
<dbReference type="Gene3D" id="2.60.40.1930">
    <property type="match status" value="1"/>
</dbReference>
<evidence type="ECO:0000313" key="3">
    <source>
        <dbReference type="Proteomes" id="UP000218267"/>
    </source>
</evidence>
<dbReference type="RefSeq" id="WP_096429200.1">
    <property type="nucleotide sequence ID" value="NZ_AP018042.1"/>
</dbReference>
<dbReference type="OrthoDB" id="679547at2"/>
<accession>A0A1Y1CM56</accession>
<dbReference type="KEGG" id="mbas:ALGA_1983"/>
<reference evidence="3" key="2">
    <citation type="journal article" date="2020" name="Antonie Van Leeuwenhoek">
        <title>Labilibaculum antarcticum sp. nov., a novel facultative anaerobic, psychrotorelant bacterium isolated from marine sediment of Antarctica.</title>
        <authorList>
            <person name="Watanabe M."/>
            <person name="Kojima H."/>
            <person name="Fukui M."/>
        </authorList>
    </citation>
    <scope>NUCLEOTIDE SEQUENCE [LARGE SCALE GENOMIC DNA]</scope>
    <source>
        <strain evidence="3">SPP2</strain>
    </source>
</reference>
<reference evidence="2 3" key="1">
    <citation type="journal article" date="2018" name="Mar. Genomics">
        <title>Complete genome sequence of Marinifilaceae bacterium strain SPP2, isolated from the Antarctic marine sediment.</title>
        <authorList>
            <person name="Watanabe M."/>
            <person name="Kojima H."/>
            <person name="Fukui M."/>
        </authorList>
    </citation>
    <scope>NUCLEOTIDE SEQUENCE [LARGE SCALE GENOMIC DNA]</scope>
    <source>
        <strain evidence="2 3">SPP2</strain>
    </source>
</reference>
<protein>
    <recommendedName>
        <fullName evidence="4">Macroglobulin domain-containing protein</fullName>
    </recommendedName>
</protein>
<proteinExistence type="predicted"/>
<name>A0A1Y1CM56_9BACT</name>
<keyword evidence="1" id="KW-0732">Signal</keyword>
<gene>
    <name evidence="2" type="ORF">ALGA_1983</name>
</gene>
<dbReference type="Proteomes" id="UP000218267">
    <property type="component" value="Chromosome"/>
</dbReference>
<evidence type="ECO:0000313" key="2">
    <source>
        <dbReference type="EMBL" id="BAX80341.1"/>
    </source>
</evidence>
<organism evidence="2 3">
    <name type="scientific">Labilibaculum antarcticum</name>
    <dbReference type="NCBI Taxonomy" id="1717717"/>
    <lineage>
        <taxon>Bacteria</taxon>
        <taxon>Pseudomonadati</taxon>
        <taxon>Bacteroidota</taxon>
        <taxon>Bacteroidia</taxon>
        <taxon>Marinilabiliales</taxon>
        <taxon>Marinifilaceae</taxon>
        <taxon>Labilibaculum</taxon>
    </lineage>
</organism>
<dbReference type="EMBL" id="AP018042">
    <property type="protein sequence ID" value="BAX80341.1"/>
    <property type="molecule type" value="Genomic_DNA"/>
</dbReference>
<evidence type="ECO:0000256" key="1">
    <source>
        <dbReference type="SAM" id="SignalP"/>
    </source>
</evidence>
<dbReference type="AlphaFoldDB" id="A0A1Y1CM56"/>
<sequence length="712" mass="82134">MKNKISIYIVLILIASQAINFTSKAENTSHESEQIHVHVQKNVFIAGESVLFKLYCLNSVTKKLSKLSKVAYLELIDENGYAVAQKEVILNQGMGNGGFLITDQLSTGNYAINAYTHWMNTTSRELTSVTPIFVFNNYNLINNRVDSLKSTKGSTHFYDLKDNKRTLLQPKSNTSEENQFTITSSVEDLDRYIRFTVSSNNDSSVSPKGLKFQICTSKGDIVDQTIELKDNKWEFLIHKKEINSPNCGVSVKNLDGEILAQAVIHLSNYDKGRFFENPPINTKSQEKIKLNLDLTDFTNDSEIVSLSASIKLKEPFQLSSTIIDYFNLYSAFGASMSKYFDQLKKIPKQDWIEKNELQSIWVKIEPNYVVNSDQYPEEEAYILEGQIKNRNTKKAIAEQNTYLAKIGEYADISTFRTNQDGKFFFQLPLQKGLHDISIQLNDGVTEDCTIELKEKFNQKGFAPAHWNKKDLNAEQLDFLKNIYESSRIRNIYNQETFNESKDTILYRSQSNFFGKPYSSIKIDNFIRLDSLEEYFHEFIAPVKISYHKKKTFFNVYSPDQLTVMNSAPLVLYDGLIISDPRIILNKRPSEIDKIEVMPYEYYYGKAHFYGIIHVISNDKDCKINQLPLNTERYYLPLFTTNYSLNKKPDSYEQYTPDFRTDLLWEPNITLKKDQNFELEFIASDVKGEYELTIEGISDNGEPIVLKQSIFIK</sequence>
<feature type="signal peptide" evidence="1">
    <location>
        <begin position="1"/>
        <end position="25"/>
    </location>
</feature>